<dbReference type="Proteomes" id="UP000666240">
    <property type="component" value="Unassembled WGS sequence"/>
</dbReference>
<accession>A0A8J7UMR3</accession>
<feature type="transmembrane region" description="Helical" evidence="1">
    <location>
        <begin position="6"/>
        <end position="30"/>
    </location>
</feature>
<protein>
    <submittedName>
        <fullName evidence="2">Uncharacterized protein</fullName>
    </submittedName>
</protein>
<keyword evidence="1" id="KW-0472">Membrane</keyword>
<evidence type="ECO:0000256" key="1">
    <source>
        <dbReference type="SAM" id="Phobius"/>
    </source>
</evidence>
<gene>
    <name evidence="2" type="ORF">J5Y06_18515</name>
</gene>
<evidence type="ECO:0000313" key="2">
    <source>
        <dbReference type="EMBL" id="MBP0440647.1"/>
    </source>
</evidence>
<comment type="caution">
    <text evidence="2">The sequence shown here is derived from an EMBL/GenBank/DDBJ whole genome shotgun (WGS) entry which is preliminary data.</text>
</comment>
<keyword evidence="3" id="KW-1185">Reference proteome</keyword>
<dbReference type="AlphaFoldDB" id="A0A8J7UMR3"/>
<reference evidence="2" key="1">
    <citation type="submission" date="2021-03" db="EMBL/GenBank/DDBJ databases">
        <title>Genome sequencing and assembly of Tianweitania sediminis.</title>
        <authorList>
            <person name="Chhetri G."/>
        </authorList>
    </citation>
    <scope>NUCLEOTIDE SEQUENCE</scope>
    <source>
        <strain evidence="2">Z8</strain>
    </source>
</reference>
<keyword evidence="1" id="KW-0812">Transmembrane</keyword>
<keyword evidence="1" id="KW-1133">Transmembrane helix</keyword>
<sequence>MTLLIGLIIYVILAYAVLTWCLLRAVGGLFPPRAPLPRRHIATGEVIR</sequence>
<name>A0A8J7UMR3_9HYPH</name>
<proteinExistence type="predicted"/>
<dbReference type="EMBL" id="JAGIYY010000008">
    <property type="protein sequence ID" value="MBP0440647.1"/>
    <property type="molecule type" value="Genomic_DNA"/>
</dbReference>
<organism evidence="2 3">
    <name type="scientific">Tianweitania sediminis</name>
    <dbReference type="NCBI Taxonomy" id="1502156"/>
    <lineage>
        <taxon>Bacteria</taxon>
        <taxon>Pseudomonadati</taxon>
        <taxon>Pseudomonadota</taxon>
        <taxon>Alphaproteobacteria</taxon>
        <taxon>Hyphomicrobiales</taxon>
        <taxon>Phyllobacteriaceae</taxon>
        <taxon>Tianweitania</taxon>
    </lineage>
</organism>
<evidence type="ECO:0000313" key="3">
    <source>
        <dbReference type="Proteomes" id="UP000666240"/>
    </source>
</evidence>
<dbReference type="RefSeq" id="WP_209336667.1">
    <property type="nucleotide sequence ID" value="NZ_JAGIYY010000008.1"/>
</dbReference>